<dbReference type="Pfam" id="PF12776">
    <property type="entry name" value="Myb_DNA-bind_3"/>
    <property type="match status" value="1"/>
</dbReference>
<evidence type="ECO:0000313" key="4">
    <source>
        <dbReference type="Proteomes" id="UP000237347"/>
    </source>
</evidence>
<dbReference type="InterPro" id="IPR024752">
    <property type="entry name" value="Myb/SANT-like_dom"/>
</dbReference>
<keyword evidence="1" id="KW-1133">Transmembrane helix</keyword>
<evidence type="ECO:0000313" key="3">
    <source>
        <dbReference type="EMBL" id="KAK7837397.1"/>
    </source>
</evidence>
<comment type="caution">
    <text evidence="3">The sequence shown here is derived from an EMBL/GenBank/DDBJ whole genome shotgun (WGS) entry which is preliminary data.</text>
</comment>
<dbReference type="EMBL" id="PKMF04000330">
    <property type="protein sequence ID" value="KAK7837397.1"/>
    <property type="molecule type" value="Genomic_DNA"/>
</dbReference>
<gene>
    <name evidence="3" type="ORF">CFP56_021332</name>
</gene>
<sequence>MGNWLRKQVSVVGRTSYSSANWKLGGELTRTCQHSEYRENVPPSPNKMDNPSLPAVIMEATTSVIALGVVLLKGLRSRRDTQKVKDTKTNFRWSQPMQNLLLEILADEALHGNKQSNTFKHAPYAKVVEAIIEKFMIECTPKHVEHRFKTLKTNLNTIALLHDKKSGFGCNDNLKMITSDRVVHATMIEDVFYQDLSIQLGKVASAIEKISENQLNFDSLYEEVMKMDRFEVNRIASAFDHLNGDEKQARPFMLSASFNQQLVRVSTMQFFPSIRLQTCRPKI</sequence>
<dbReference type="PANTHER" id="PTHR46929:SF23">
    <property type="entry name" value="L10-INTERACTING MYB DOMAIN-CONTAINING PROTEIN-LIKE"/>
    <property type="match status" value="1"/>
</dbReference>
<feature type="transmembrane region" description="Helical" evidence="1">
    <location>
        <begin position="53"/>
        <end position="75"/>
    </location>
</feature>
<keyword evidence="4" id="KW-1185">Reference proteome</keyword>
<keyword evidence="1" id="KW-0472">Membrane</keyword>
<evidence type="ECO:0000259" key="2">
    <source>
        <dbReference type="Pfam" id="PF12776"/>
    </source>
</evidence>
<feature type="domain" description="Myb/SANT-like" evidence="2">
    <location>
        <begin position="92"/>
        <end position="180"/>
    </location>
</feature>
<dbReference type="Proteomes" id="UP000237347">
    <property type="component" value="Unassembled WGS sequence"/>
</dbReference>
<proteinExistence type="predicted"/>
<name>A0AAW0KEE3_QUESU</name>
<accession>A0AAW0KEE3</accession>
<evidence type="ECO:0000256" key="1">
    <source>
        <dbReference type="SAM" id="Phobius"/>
    </source>
</evidence>
<dbReference type="PANTHER" id="PTHR46929">
    <property type="entry name" value="EXPRESSED PROTEIN"/>
    <property type="match status" value="1"/>
</dbReference>
<reference evidence="3 4" key="1">
    <citation type="journal article" date="2018" name="Sci. Data">
        <title>The draft genome sequence of cork oak.</title>
        <authorList>
            <person name="Ramos A.M."/>
            <person name="Usie A."/>
            <person name="Barbosa P."/>
            <person name="Barros P.M."/>
            <person name="Capote T."/>
            <person name="Chaves I."/>
            <person name="Simoes F."/>
            <person name="Abreu I."/>
            <person name="Carrasquinho I."/>
            <person name="Faro C."/>
            <person name="Guimaraes J.B."/>
            <person name="Mendonca D."/>
            <person name="Nobrega F."/>
            <person name="Rodrigues L."/>
            <person name="Saibo N.J.M."/>
            <person name="Varela M.C."/>
            <person name="Egas C."/>
            <person name="Matos J."/>
            <person name="Miguel C.M."/>
            <person name="Oliveira M.M."/>
            <person name="Ricardo C.P."/>
            <person name="Goncalves S."/>
        </authorList>
    </citation>
    <scope>NUCLEOTIDE SEQUENCE [LARGE SCALE GENOMIC DNA]</scope>
    <source>
        <strain evidence="4">cv. HL8</strain>
    </source>
</reference>
<protein>
    <recommendedName>
        <fullName evidence="2">Myb/SANT-like domain-containing protein</fullName>
    </recommendedName>
</protein>
<organism evidence="3 4">
    <name type="scientific">Quercus suber</name>
    <name type="common">Cork oak</name>
    <dbReference type="NCBI Taxonomy" id="58331"/>
    <lineage>
        <taxon>Eukaryota</taxon>
        <taxon>Viridiplantae</taxon>
        <taxon>Streptophyta</taxon>
        <taxon>Embryophyta</taxon>
        <taxon>Tracheophyta</taxon>
        <taxon>Spermatophyta</taxon>
        <taxon>Magnoliopsida</taxon>
        <taxon>eudicotyledons</taxon>
        <taxon>Gunneridae</taxon>
        <taxon>Pentapetalae</taxon>
        <taxon>rosids</taxon>
        <taxon>fabids</taxon>
        <taxon>Fagales</taxon>
        <taxon>Fagaceae</taxon>
        <taxon>Quercus</taxon>
    </lineage>
</organism>
<keyword evidence="1" id="KW-0812">Transmembrane</keyword>
<dbReference type="AlphaFoldDB" id="A0AAW0KEE3"/>